<sequence>MPNKKQLIDIVVTALSKELQQAIDAANEAHAAAVDDQSVAETQYDTLAIEASYLAEGQSKRVLEFQHAIEAYKMLDIIEYNNDSYIALGALVQLSADLESNHWFFIGPAAGGFRCQLAQQNITVISPKSPMGMALIGKQQDDDIEIVLGSNKLKDYIAALK</sequence>
<dbReference type="RefSeq" id="WP_146789169.1">
    <property type="nucleotide sequence ID" value="NZ_VOLT01000007.1"/>
</dbReference>
<name>A0A5C6QCH7_9GAMM</name>
<comment type="caution">
    <text evidence="1">The sequence shown here is derived from an EMBL/GenBank/DDBJ whole genome shotgun (WGS) entry which is preliminary data.</text>
</comment>
<keyword evidence="2" id="KW-1185">Reference proteome</keyword>
<evidence type="ECO:0008006" key="3">
    <source>
        <dbReference type="Google" id="ProtNLM"/>
    </source>
</evidence>
<accession>A0A5C6QCH7</accession>
<organism evidence="1 2">
    <name type="scientific">Colwellia demingiae</name>
    <dbReference type="NCBI Taxonomy" id="89401"/>
    <lineage>
        <taxon>Bacteria</taxon>
        <taxon>Pseudomonadati</taxon>
        <taxon>Pseudomonadota</taxon>
        <taxon>Gammaproteobacteria</taxon>
        <taxon>Alteromonadales</taxon>
        <taxon>Colwelliaceae</taxon>
        <taxon>Colwellia</taxon>
    </lineage>
</organism>
<dbReference type="SUPFAM" id="SSF54534">
    <property type="entry name" value="FKBP-like"/>
    <property type="match status" value="1"/>
</dbReference>
<dbReference type="EMBL" id="VOLT01000007">
    <property type="protein sequence ID" value="TWX66765.1"/>
    <property type="molecule type" value="Genomic_DNA"/>
</dbReference>
<protein>
    <recommendedName>
        <fullName evidence="3">Transcription elongation factor GreAB</fullName>
    </recommendedName>
</protein>
<gene>
    <name evidence="1" type="ORF">ESZ36_14485</name>
</gene>
<dbReference type="InterPro" id="IPR036953">
    <property type="entry name" value="GreA/GreB_C_sf"/>
</dbReference>
<evidence type="ECO:0000313" key="1">
    <source>
        <dbReference type="EMBL" id="TWX66765.1"/>
    </source>
</evidence>
<dbReference type="GO" id="GO:0032784">
    <property type="term" value="P:regulation of DNA-templated transcription elongation"/>
    <property type="evidence" value="ECO:0007669"/>
    <property type="project" value="InterPro"/>
</dbReference>
<dbReference type="GO" id="GO:0003677">
    <property type="term" value="F:DNA binding"/>
    <property type="evidence" value="ECO:0007669"/>
    <property type="project" value="InterPro"/>
</dbReference>
<evidence type="ECO:0000313" key="2">
    <source>
        <dbReference type="Proteomes" id="UP000321822"/>
    </source>
</evidence>
<dbReference type="PROSITE" id="PS00830">
    <property type="entry name" value="GREAB_2"/>
    <property type="match status" value="1"/>
</dbReference>
<dbReference type="AlphaFoldDB" id="A0A5C6QCH7"/>
<dbReference type="Proteomes" id="UP000321822">
    <property type="component" value="Unassembled WGS sequence"/>
</dbReference>
<dbReference type="OrthoDB" id="5293337at2"/>
<proteinExistence type="predicted"/>
<dbReference type="InterPro" id="IPR018151">
    <property type="entry name" value="TF_GreA/GreB_CS"/>
</dbReference>
<dbReference type="Gene3D" id="3.10.50.30">
    <property type="entry name" value="Transcription elongation factor, GreA/GreB, C-terminal domain"/>
    <property type="match status" value="1"/>
</dbReference>
<reference evidence="1 2" key="1">
    <citation type="submission" date="2019-07" db="EMBL/GenBank/DDBJ databases">
        <title>Genomes of sea-ice associated Colwellia species.</title>
        <authorList>
            <person name="Bowman J.P."/>
        </authorList>
    </citation>
    <scope>NUCLEOTIDE SEQUENCE [LARGE SCALE GENOMIC DNA]</scope>
    <source>
        <strain evidence="1 2">ACAM 459</strain>
    </source>
</reference>